<dbReference type="PaxDb" id="121845-A0A3Q0JAA5"/>
<dbReference type="KEGG" id="dci:103515031"/>
<feature type="coiled-coil region" evidence="1">
    <location>
        <begin position="158"/>
        <end position="185"/>
    </location>
</feature>
<gene>
    <name evidence="4" type="primary">LOC103515031</name>
</gene>
<evidence type="ECO:0000313" key="3">
    <source>
        <dbReference type="Proteomes" id="UP000079169"/>
    </source>
</evidence>
<accession>A0A3Q0JAA5</accession>
<name>A0A3Q0JAA5_DIACI</name>
<organism evidence="3 4">
    <name type="scientific">Diaphorina citri</name>
    <name type="common">Asian citrus psyllid</name>
    <dbReference type="NCBI Taxonomy" id="121845"/>
    <lineage>
        <taxon>Eukaryota</taxon>
        <taxon>Metazoa</taxon>
        <taxon>Ecdysozoa</taxon>
        <taxon>Arthropoda</taxon>
        <taxon>Hexapoda</taxon>
        <taxon>Insecta</taxon>
        <taxon>Pterygota</taxon>
        <taxon>Neoptera</taxon>
        <taxon>Paraneoptera</taxon>
        <taxon>Hemiptera</taxon>
        <taxon>Sternorrhyncha</taxon>
        <taxon>Psylloidea</taxon>
        <taxon>Psyllidae</taxon>
        <taxon>Diaphorininae</taxon>
        <taxon>Diaphorina</taxon>
    </lineage>
</organism>
<feature type="coiled-coil region" evidence="1">
    <location>
        <begin position="273"/>
        <end position="300"/>
    </location>
</feature>
<sequence length="333" mass="39589">MACFVCKPCPCNHVNFHEMCDTAHETNDDISDIFSLIDQYHDLCKQVIEEEQWGCVDSSRISVDRGDIDLLADQEKQTIDIVEASNTTDHKSPADNITDESPDKTENPESLGQEEPPVTQIKFEDIGREERTEKRVQFVNNSRDENKLENRVQYNDCEQHIERTLHRLRTKRAKLKRKFQREVRRQKNLKTKWDIVKEKSVRYEERMEYHYGTLSQKNEECGLLCQRICQELEQLKQKQGQYRKSPRALDLDLKKLHRKKKVLKLNEYHVLMVRNLKLKIETTEKNIQRLEKEIEKQTLLILERKRHLNPAYNYMLLLNSSNLPVQELNKNTI</sequence>
<evidence type="ECO:0000256" key="2">
    <source>
        <dbReference type="SAM" id="MobiDB-lite"/>
    </source>
</evidence>
<reference evidence="4" key="1">
    <citation type="submission" date="2025-08" db="UniProtKB">
        <authorList>
            <consortium name="RefSeq"/>
        </authorList>
    </citation>
    <scope>IDENTIFICATION</scope>
</reference>
<dbReference type="GeneID" id="103515031"/>
<feature type="region of interest" description="Disordered" evidence="2">
    <location>
        <begin position="81"/>
        <end position="126"/>
    </location>
</feature>
<protein>
    <submittedName>
        <fullName evidence="4">Uncharacterized protein LOC103515031</fullName>
    </submittedName>
</protein>
<dbReference type="AlphaFoldDB" id="A0A3Q0JAA5"/>
<dbReference type="Proteomes" id="UP000079169">
    <property type="component" value="Unplaced"/>
</dbReference>
<evidence type="ECO:0000313" key="4">
    <source>
        <dbReference type="RefSeq" id="XP_026683650.1"/>
    </source>
</evidence>
<dbReference type="RefSeq" id="XP_026683650.1">
    <property type="nucleotide sequence ID" value="XM_026827849.1"/>
</dbReference>
<proteinExistence type="predicted"/>
<keyword evidence="1" id="KW-0175">Coiled coil</keyword>
<keyword evidence="3" id="KW-1185">Reference proteome</keyword>
<evidence type="ECO:0000256" key="1">
    <source>
        <dbReference type="SAM" id="Coils"/>
    </source>
</evidence>